<keyword evidence="4" id="KW-0862">Zinc</keyword>
<comment type="caution">
    <text evidence="12">The sequence shown here is derived from an EMBL/GenBank/DDBJ whole genome shotgun (WGS) entry which is preliminary data.</text>
</comment>
<evidence type="ECO:0000259" key="11">
    <source>
        <dbReference type="PROSITE" id="PS51635"/>
    </source>
</evidence>
<dbReference type="PROSITE" id="PS50089">
    <property type="entry name" value="ZF_RING_2"/>
    <property type="match status" value="1"/>
</dbReference>
<evidence type="ECO:0000256" key="3">
    <source>
        <dbReference type="ARBA" id="ARBA00022801"/>
    </source>
</evidence>
<name>A0AAN6XGE5_9PEZI</name>
<feature type="domain" description="PNPLA" evidence="11">
    <location>
        <begin position="723"/>
        <end position="940"/>
    </location>
</feature>
<reference evidence="12" key="1">
    <citation type="journal article" date="2023" name="Mol. Phylogenet. Evol.">
        <title>Genome-scale phylogeny and comparative genomics of the fungal order Sordariales.</title>
        <authorList>
            <person name="Hensen N."/>
            <person name="Bonometti L."/>
            <person name="Westerberg I."/>
            <person name="Brannstrom I.O."/>
            <person name="Guillou S."/>
            <person name="Cros-Aarteil S."/>
            <person name="Calhoun S."/>
            <person name="Haridas S."/>
            <person name="Kuo A."/>
            <person name="Mondo S."/>
            <person name="Pangilinan J."/>
            <person name="Riley R."/>
            <person name="LaButti K."/>
            <person name="Andreopoulos B."/>
            <person name="Lipzen A."/>
            <person name="Chen C."/>
            <person name="Yan M."/>
            <person name="Daum C."/>
            <person name="Ng V."/>
            <person name="Clum A."/>
            <person name="Steindorff A."/>
            <person name="Ohm R.A."/>
            <person name="Martin F."/>
            <person name="Silar P."/>
            <person name="Natvig D.O."/>
            <person name="Lalanne C."/>
            <person name="Gautier V."/>
            <person name="Ament-Velasquez S.L."/>
            <person name="Kruys A."/>
            <person name="Hutchinson M.I."/>
            <person name="Powell A.J."/>
            <person name="Barry K."/>
            <person name="Miller A.N."/>
            <person name="Grigoriev I.V."/>
            <person name="Debuchy R."/>
            <person name="Gladieux P."/>
            <person name="Hiltunen Thoren M."/>
            <person name="Johannesson H."/>
        </authorList>
    </citation>
    <scope>NUCLEOTIDE SEQUENCE</scope>
    <source>
        <strain evidence="12">CBS 315.58</strain>
    </source>
</reference>
<feature type="active site" description="Proton acceptor" evidence="8">
    <location>
        <position position="927"/>
    </location>
</feature>
<dbReference type="InterPro" id="IPR027417">
    <property type="entry name" value="P-loop_NTPase"/>
</dbReference>
<dbReference type="Pfam" id="PF01734">
    <property type="entry name" value="Patatin"/>
    <property type="match status" value="1"/>
</dbReference>
<evidence type="ECO:0000256" key="8">
    <source>
        <dbReference type="PROSITE-ProRule" id="PRU01161"/>
    </source>
</evidence>
<dbReference type="GO" id="GO:0016042">
    <property type="term" value="P:lipid catabolic process"/>
    <property type="evidence" value="ECO:0007669"/>
    <property type="project" value="UniProtKB-UniRule"/>
</dbReference>
<dbReference type="Gene3D" id="3.40.1090.10">
    <property type="entry name" value="Cytosolic phospholipase A2 catalytic domain"/>
    <property type="match status" value="1"/>
</dbReference>
<dbReference type="GO" id="GO:0016020">
    <property type="term" value="C:membrane"/>
    <property type="evidence" value="ECO:0007669"/>
    <property type="project" value="TreeGrafter"/>
</dbReference>
<proteinExistence type="predicted"/>
<dbReference type="Gene3D" id="3.40.50.300">
    <property type="entry name" value="P-loop containing nucleotide triphosphate hydrolases"/>
    <property type="match status" value="1"/>
</dbReference>
<keyword evidence="13" id="KW-1185">Reference proteome</keyword>
<dbReference type="GO" id="GO:0047499">
    <property type="term" value="F:calcium-independent phospholipase A2 activity"/>
    <property type="evidence" value="ECO:0007669"/>
    <property type="project" value="TreeGrafter"/>
</dbReference>
<evidence type="ECO:0000256" key="4">
    <source>
        <dbReference type="ARBA" id="ARBA00022833"/>
    </source>
</evidence>
<dbReference type="EMBL" id="MU863939">
    <property type="protein sequence ID" value="KAK4198920.1"/>
    <property type="molecule type" value="Genomic_DNA"/>
</dbReference>
<dbReference type="PROSITE" id="PS51635">
    <property type="entry name" value="PNPLA"/>
    <property type="match status" value="1"/>
</dbReference>
<dbReference type="CDD" id="cd07199">
    <property type="entry name" value="Pat17_PNPLA8_PNPLA9_like"/>
    <property type="match status" value="1"/>
</dbReference>
<dbReference type="InterPro" id="IPR002641">
    <property type="entry name" value="PNPLA_dom"/>
</dbReference>
<organism evidence="12 13">
    <name type="scientific">Triangularia verruculosa</name>
    <dbReference type="NCBI Taxonomy" id="2587418"/>
    <lineage>
        <taxon>Eukaryota</taxon>
        <taxon>Fungi</taxon>
        <taxon>Dikarya</taxon>
        <taxon>Ascomycota</taxon>
        <taxon>Pezizomycotina</taxon>
        <taxon>Sordariomycetes</taxon>
        <taxon>Sordariomycetidae</taxon>
        <taxon>Sordariales</taxon>
        <taxon>Podosporaceae</taxon>
        <taxon>Triangularia</taxon>
    </lineage>
</organism>
<evidence type="ECO:0000256" key="1">
    <source>
        <dbReference type="ARBA" id="ARBA00022723"/>
    </source>
</evidence>
<dbReference type="InterPro" id="IPR001841">
    <property type="entry name" value="Znf_RING"/>
</dbReference>
<sequence>MSLRAVTTRCVRHCQDRRCDRKSSSLWYCGVCKSTYCDGCWDFQSVHDRIPQAYDIPHERTSLDIAEMLYDAFEPPVEKDEREAVHRDDQNTAWFGIDRPDADDLPLQLQDYGRLLDLTNYWERQALSSSRDHRTPSLVSFVGETGAGKSSIVRLLIDCNTMQGQTASKPIVGPPSNILPTSEDVHLYLDPKTEKTPRPILFADCEGLNGGDSDPFTAQFKRKWDTEDEETARADGAFFKEQKVVCEYDLVWSTLAGSRSRGFAVGHLYPRLLYAFSDVIVFVLRNSRTLEKVFETLINWARKAIETSSNQPVLPHAIIVLNASDNDNRDEFWDSTWTTDNVFEELSQVLDRNEMFRTCASEREIETLKDLVLCYYSSIKIIRVPNKTRPKLVHQQLLQLYNTIDSARRAAQETRLVARKLLEVNHLHRYMQEAFGTFAEKLDASFDFSRASLRNSPFPLDFSGNISKLVLRVINNLKDNTAVGPAQILIEVSFMIASNIMLDSARSSSKGSPVEIFGDYIPHLDKILKTFCECWPCEYRDPKTGLRCVNVVKGHGKGHQDMRANILSRGKYQATPGFSFEEYCDVFRDRTYFILENLMLDLARYRNKRENFHVSEAQAAAKIHRDTILTTFFQRVDHPDKRGEGAGPLTSHTVCFCCFLKPAEHPLPCGHMLCEQCIFAYGEVDSNTATVTLHQCPIEGAEETWSQPHTIRVKPQSAGIRVMSLDGGGIRGIIELEVLRQIENALGGNLAIQSFFDLIVGTSTGGLAALGLGAKGWSVEQCIHHFEALCASAFTKHTGVDLWVVGKAFETFHHSRYETGVLERSLQRAFAEDLLFGGRRAPVSSQAAGRGVKVAVTAASMADKSTYVLSNYNWPEHKDDKLDDYRFQRPEDVVQELKIWEAARATCAAPQFFTKFHHIASRKSYIDGAVFHNNPIYIADAERRHLWPEAPYPDIMLSIGTGRSPPFTEPGRLRKATKGFVAHWRQLLNILVTNMQATMDSEKTWKRYSDNLVSGLSTEEREILRTKLVRIDPEIPGGVPEIDEIDKMAQLRTQVEEYLTEPRRRGGTQRQNANIERVARQLIASSFYFNPAPEPVKKGFGNWFQITGEILCRLSPDEIRHLGQHLQKRAESEGPLSIVVWHHGSERSVLEQIDLMNVLGDMIDHGIFAKECVFKTTTKDAPIQMRLHFGDTESHLISGFPRRITPTTPNRGRQGHRSHTQFREPTGSLPPRPKIDWVPPAPANDDAAGLDIRRYSDPQCSLEKLVPGGPELRAMWAKRKIGDIPQEVLTRIVATMERSEASWDMEDGKGEAV</sequence>
<dbReference type="PROSITE" id="PS00518">
    <property type="entry name" value="ZF_RING_1"/>
    <property type="match status" value="1"/>
</dbReference>
<dbReference type="SUPFAM" id="SSF52540">
    <property type="entry name" value="P-loop containing nucleoside triphosphate hydrolases"/>
    <property type="match status" value="1"/>
</dbReference>
<accession>A0AAN6XGE5</accession>
<evidence type="ECO:0000259" key="10">
    <source>
        <dbReference type="PROSITE" id="PS50089"/>
    </source>
</evidence>
<dbReference type="InterPro" id="IPR017907">
    <property type="entry name" value="Znf_RING_CS"/>
</dbReference>
<dbReference type="InterPro" id="IPR016035">
    <property type="entry name" value="Acyl_Trfase/lysoPLipase"/>
</dbReference>
<feature type="region of interest" description="Disordered" evidence="9">
    <location>
        <begin position="1198"/>
        <end position="1241"/>
    </location>
</feature>
<feature type="active site" description="Nucleophile" evidence="8">
    <location>
        <position position="763"/>
    </location>
</feature>
<dbReference type="GO" id="GO:0008270">
    <property type="term" value="F:zinc ion binding"/>
    <property type="evidence" value="ECO:0007669"/>
    <property type="project" value="UniProtKB-KW"/>
</dbReference>
<keyword evidence="1" id="KW-0479">Metal-binding</keyword>
<feature type="short sequence motif" description="DGA/G" evidence="8">
    <location>
        <begin position="927"/>
        <end position="929"/>
    </location>
</feature>
<dbReference type="PANTHER" id="PTHR24185:SF1">
    <property type="entry name" value="CALCIUM-INDEPENDENT PHOSPHOLIPASE A2-GAMMA"/>
    <property type="match status" value="1"/>
</dbReference>
<feature type="short sequence motif" description="GXSXG" evidence="8">
    <location>
        <begin position="761"/>
        <end position="765"/>
    </location>
</feature>
<evidence type="ECO:0000256" key="2">
    <source>
        <dbReference type="ARBA" id="ARBA00022771"/>
    </source>
</evidence>
<keyword evidence="6 8" id="KW-0443">Lipid metabolism</keyword>
<evidence type="ECO:0000313" key="13">
    <source>
        <dbReference type="Proteomes" id="UP001303160"/>
    </source>
</evidence>
<evidence type="ECO:0000313" key="12">
    <source>
        <dbReference type="EMBL" id="KAK4198920.1"/>
    </source>
</evidence>
<evidence type="ECO:0000256" key="9">
    <source>
        <dbReference type="SAM" id="MobiDB-lite"/>
    </source>
</evidence>
<evidence type="ECO:0000256" key="6">
    <source>
        <dbReference type="ARBA" id="ARBA00023098"/>
    </source>
</evidence>
<protein>
    <submittedName>
        <fullName evidence="12">Lysophospholipase-like protein</fullName>
    </submittedName>
</protein>
<feature type="short sequence motif" description="GXGXXG" evidence="8">
    <location>
        <begin position="727"/>
        <end position="732"/>
    </location>
</feature>
<evidence type="ECO:0000256" key="7">
    <source>
        <dbReference type="PROSITE-ProRule" id="PRU00175"/>
    </source>
</evidence>
<keyword evidence="5 8" id="KW-0442">Lipid degradation</keyword>
<keyword evidence="2 7" id="KW-0863">Zinc-finger</keyword>
<dbReference type="Proteomes" id="UP001303160">
    <property type="component" value="Unassembled WGS sequence"/>
</dbReference>
<dbReference type="SUPFAM" id="SSF52151">
    <property type="entry name" value="FabD/lysophospholipase-like"/>
    <property type="match status" value="1"/>
</dbReference>
<dbReference type="GO" id="GO:0046486">
    <property type="term" value="P:glycerolipid metabolic process"/>
    <property type="evidence" value="ECO:0007669"/>
    <property type="project" value="UniProtKB-ARBA"/>
</dbReference>
<evidence type="ECO:0000256" key="5">
    <source>
        <dbReference type="ARBA" id="ARBA00022963"/>
    </source>
</evidence>
<reference evidence="12" key="2">
    <citation type="submission" date="2023-05" db="EMBL/GenBank/DDBJ databases">
        <authorList>
            <consortium name="Lawrence Berkeley National Laboratory"/>
            <person name="Steindorff A."/>
            <person name="Hensen N."/>
            <person name="Bonometti L."/>
            <person name="Westerberg I."/>
            <person name="Brannstrom I.O."/>
            <person name="Guillou S."/>
            <person name="Cros-Aarteil S."/>
            <person name="Calhoun S."/>
            <person name="Haridas S."/>
            <person name="Kuo A."/>
            <person name="Mondo S."/>
            <person name="Pangilinan J."/>
            <person name="Riley R."/>
            <person name="Labutti K."/>
            <person name="Andreopoulos B."/>
            <person name="Lipzen A."/>
            <person name="Chen C."/>
            <person name="Yanf M."/>
            <person name="Daum C."/>
            <person name="Ng V."/>
            <person name="Clum A."/>
            <person name="Ohm R."/>
            <person name="Martin F."/>
            <person name="Silar P."/>
            <person name="Natvig D."/>
            <person name="Lalanne C."/>
            <person name="Gautier V."/>
            <person name="Ament-Velasquez S.L."/>
            <person name="Kruys A."/>
            <person name="Hutchinson M.I."/>
            <person name="Powell A.J."/>
            <person name="Barry K."/>
            <person name="Miller A.N."/>
            <person name="Grigoriev I.V."/>
            <person name="Debuchy R."/>
            <person name="Gladieux P."/>
            <person name="Thoren M.H."/>
            <person name="Johannesson H."/>
        </authorList>
    </citation>
    <scope>NUCLEOTIDE SEQUENCE</scope>
    <source>
        <strain evidence="12">CBS 315.58</strain>
    </source>
</reference>
<keyword evidence="3 8" id="KW-0378">Hydrolase</keyword>
<feature type="domain" description="RING-type" evidence="10">
    <location>
        <begin position="655"/>
        <end position="698"/>
    </location>
</feature>
<dbReference type="GO" id="GO:0019369">
    <property type="term" value="P:arachidonate metabolic process"/>
    <property type="evidence" value="ECO:0007669"/>
    <property type="project" value="TreeGrafter"/>
</dbReference>
<gene>
    <name evidence="12" type="ORF">QBC40DRAFT_229106</name>
</gene>
<dbReference type="PANTHER" id="PTHR24185">
    <property type="entry name" value="CALCIUM-INDEPENDENT PHOSPHOLIPASE A2-GAMMA"/>
    <property type="match status" value="1"/>
</dbReference>